<dbReference type="GO" id="GO:0046872">
    <property type="term" value="F:metal ion binding"/>
    <property type="evidence" value="ECO:0007669"/>
    <property type="project" value="UniProtKB-KW"/>
</dbReference>
<dbReference type="Gene3D" id="2.60.120.260">
    <property type="entry name" value="Galactose-binding domain-like"/>
    <property type="match status" value="1"/>
</dbReference>
<keyword evidence="6" id="KW-0479">Metal-binding</keyword>
<feature type="domain" description="Fucolectin tachylectin-4 pentraxin-1" evidence="11">
    <location>
        <begin position="23"/>
        <end position="166"/>
    </location>
</feature>
<reference evidence="12" key="2">
    <citation type="submission" date="2025-09" db="UniProtKB">
        <authorList>
            <consortium name="Ensembl"/>
        </authorList>
    </citation>
    <scope>IDENTIFICATION</scope>
</reference>
<evidence type="ECO:0000313" key="13">
    <source>
        <dbReference type="Proteomes" id="UP000694557"/>
    </source>
</evidence>
<dbReference type="Proteomes" id="UP000694557">
    <property type="component" value="Unassembled WGS sequence"/>
</dbReference>
<dbReference type="InterPro" id="IPR051941">
    <property type="entry name" value="BG_Antigen-Binding_Lectin"/>
</dbReference>
<evidence type="ECO:0000259" key="11">
    <source>
        <dbReference type="SMART" id="SM00607"/>
    </source>
</evidence>
<evidence type="ECO:0000256" key="3">
    <source>
        <dbReference type="ARBA" id="ARBA00010147"/>
    </source>
</evidence>
<dbReference type="PANTHER" id="PTHR45713:SF8">
    <property type="entry name" value="SI:CH211-215K15.4"/>
    <property type="match status" value="1"/>
</dbReference>
<name>A0A8C7J1L7_ONCKI</name>
<dbReference type="GeneTree" id="ENSGT01060000248575"/>
<dbReference type="Pfam" id="PF22633">
    <property type="entry name" value="F5_F8_type_C_2"/>
    <property type="match status" value="1"/>
</dbReference>
<evidence type="ECO:0000256" key="1">
    <source>
        <dbReference type="ARBA" id="ARBA00002219"/>
    </source>
</evidence>
<keyword evidence="8" id="KW-0106">Calcium</keyword>
<evidence type="ECO:0000256" key="7">
    <source>
        <dbReference type="ARBA" id="ARBA00022734"/>
    </source>
</evidence>
<dbReference type="PANTHER" id="PTHR45713">
    <property type="entry name" value="FTP DOMAIN-CONTAINING PROTEIN"/>
    <property type="match status" value="1"/>
</dbReference>
<comment type="similarity">
    <text evidence="3">Belongs to the fucolectin family.</text>
</comment>
<accession>A0A8C7J1L7</accession>
<keyword evidence="10" id="KW-1133">Transmembrane helix</keyword>
<keyword evidence="7" id="KW-0430">Lectin</keyword>
<evidence type="ECO:0000256" key="6">
    <source>
        <dbReference type="ARBA" id="ARBA00022723"/>
    </source>
</evidence>
<evidence type="ECO:0000256" key="9">
    <source>
        <dbReference type="ARBA" id="ARBA00023157"/>
    </source>
</evidence>
<reference evidence="12" key="1">
    <citation type="submission" date="2025-08" db="UniProtKB">
        <authorList>
            <consortium name="Ensembl"/>
        </authorList>
    </citation>
    <scope>IDENTIFICATION</scope>
</reference>
<evidence type="ECO:0000256" key="10">
    <source>
        <dbReference type="SAM" id="Phobius"/>
    </source>
</evidence>
<dbReference type="GO" id="GO:0005576">
    <property type="term" value="C:extracellular region"/>
    <property type="evidence" value="ECO:0007669"/>
    <property type="project" value="UniProtKB-SubCell"/>
</dbReference>
<dbReference type="SUPFAM" id="SSF49785">
    <property type="entry name" value="Galactose-binding domain-like"/>
    <property type="match status" value="1"/>
</dbReference>
<keyword evidence="5" id="KW-0964">Secreted</keyword>
<evidence type="ECO:0000256" key="4">
    <source>
        <dbReference type="ARBA" id="ARBA00011233"/>
    </source>
</evidence>
<organism evidence="12 13">
    <name type="scientific">Oncorhynchus kisutch</name>
    <name type="common">Coho salmon</name>
    <name type="synonym">Salmo kisutch</name>
    <dbReference type="NCBI Taxonomy" id="8019"/>
    <lineage>
        <taxon>Eukaryota</taxon>
        <taxon>Metazoa</taxon>
        <taxon>Chordata</taxon>
        <taxon>Craniata</taxon>
        <taxon>Vertebrata</taxon>
        <taxon>Euteleostomi</taxon>
        <taxon>Actinopterygii</taxon>
        <taxon>Neopterygii</taxon>
        <taxon>Teleostei</taxon>
        <taxon>Protacanthopterygii</taxon>
        <taxon>Salmoniformes</taxon>
        <taxon>Salmonidae</taxon>
        <taxon>Salmoninae</taxon>
        <taxon>Oncorhynchus</taxon>
    </lineage>
</organism>
<evidence type="ECO:0000256" key="8">
    <source>
        <dbReference type="ARBA" id="ARBA00022837"/>
    </source>
</evidence>
<comment type="subunit">
    <text evidence="4">Homotrimer.</text>
</comment>
<dbReference type="Ensembl" id="ENSOKIT00005086979.1">
    <property type="protein sequence ID" value="ENSOKIP00005081542.1"/>
    <property type="gene ID" value="ENSOKIG00005035284.1"/>
</dbReference>
<evidence type="ECO:0000256" key="2">
    <source>
        <dbReference type="ARBA" id="ARBA00004613"/>
    </source>
</evidence>
<dbReference type="GO" id="GO:0001868">
    <property type="term" value="P:regulation of complement activation, lectin pathway"/>
    <property type="evidence" value="ECO:0007669"/>
    <property type="project" value="UniProtKB-ARBA"/>
</dbReference>
<dbReference type="AlphaFoldDB" id="A0A8C7J1L7"/>
<proteinExistence type="inferred from homology"/>
<keyword evidence="13" id="KW-1185">Reference proteome</keyword>
<dbReference type="InterPro" id="IPR006585">
    <property type="entry name" value="FTP1"/>
</dbReference>
<dbReference type="GO" id="GO:0042806">
    <property type="term" value="F:fucose binding"/>
    <property type="evidence" value="ECO:0007669"/>
    <property type="project" value="UniProtKB-ARBA"/>
</dbReference>
<dbReference type="InterPro" id="IPR008979">
    <property type="entry name" value="Galactose-bd-like_sf"/>
</dbReference>
<evidence type="ECO:0000313" key="12">
    <source>
        <dbReference type="Ensembl" id="ENSOKIP00005081542.1"/>
    </source>
</evidence>
<evidence type="ECO:0000256" key="5">
    <source>
        <dbReference type="ARBA" id="ARBA00022525"/>
    </source>
</evidence>
<keyword evidence="9" id="KW-1015">Disulfide bond</keyword>
<sequence length="169" mass="18931">LSPVPLISYFYLLCVFVLTSDIFINVALKGVATQSSIDWYGIAQNAIDGNRESDSYKGSCSHTAYDTNPFWRVDLLDVYRVTAVTFTNRRDCCHERLNGAEIRIGNSLDNNGINNPRCFIISLIQAGENKTVQCNEMEGRYVVVVIPGRSEWLSLCEVEVYGTPKGNHL</sequence>
<dbReference type="GO" id="GO:0010185">
    <property type="term" value="P:regulation of cellular defense response"/>
    <property type="evidence" value="ECO:0007669"/>
    <property type="project" value="UniProtKB-ARBA"/>
</dbReference>
<keyword evidence="10" id="KW-0472">Membrane</keyword>
<comment type="subcellular location">
    <subcellularLocation>
        <location evidence="2">Secreted</location>
    </subcellularLocation>
</comment>
<keyword evidence="10" id="KW-0812">Transmembrane</keyword>
<dbReference type="SMART" id="SM00607">
    <property type="entry name" value="FTP"/>
    <property type="match status" value="1"/>
</dbReference>
<comment type="function">
    <text evidence="1">Acts as a defensive agent. Recognizes blood group fucosylated oligosaccharides including A, B, H and Lewis B-type antigens. Does not recognize Lewis A antigen and has low affinity for monovalent haptens.</text>
</comment>
<feature type="transmembrane region" description="Helical" evidence="10">
    <location>
        <begin position="6"/>
        <end position="28"/>
    </location>
</feature>
<protein>
    <recommendedName>
        <fullName evidence="11">Fucolectin tachylectin-4 pentraxin-1 domain-containing protein</fullName>
    </recommendedName>
</protein>